<evidence type="ECO:0000313" key="2">
    <source>
        <dbReference type="EMBL" id="GAA2610079.1"/>
    </source>
</evidence>
<sequence length="51" mass="5178">MAASDSWIPSGPLWTAGAVVGTACTLALGATLLTTWSVLRHRPVEAAVAAE</sequence>
<accession>A0ABN3PZY6</accession>
<protein>
    <submittedName>
        <fullName evidence="2">Uncharacterized protein</fullName>
    </submittedName>
</protein>
<name>A0ABN3PZY6_9ACTN</name>
<evidence type="ECO:0000313" key="3">
    <source>
        <dbReference type="Proteomes" id="UP001501447"/>
    </source>
</evidence>
<keyword evidence="1" id="KW-0472">Membrane</keyword>
<gene>
    <name evidence="2" type="ORF">GCM10009863_24560</name>
</gene>
<keyword evidence="1" id="KW-0812">Transmembrane</keyword>
<keyword evidence="3" id="KW-1185">Reference proteome</keyword>
<keyword evidence="1" id="KW-1133">Transmembrane helix</keyword>
<comment type="caution">
    <text evidence="2">The sequence shown here is derived from an EMBL/GenBank/DDBJ whole genome shotgun (WGS) entry which is preliminary data.</text>
</comment>
<reference evidence="2 3" key="1">
    <citation type="journal article" date="2019" name="Int. J. Syst. Evol. Microbiol.">
        <title>The Global Catalogue of Microorganisms (GCM) 10K type strain sequencing project: providing services to taxonomists for standard genome sequencing and annotation.</title>
        <authorList>
            <consortium name="The Broad Institute Genomics Platform"/>
            <consortium name="The Broad Institute Genome Sequencing Center for Infectious Disease"/>
            <person name="Wu L."/>
            <person name="Ma J."/>
        </authorList>
    </citation>
    <scope>NUCLEOTIDE SEQUENCE [LARGE SCALE GENOMIC DNA]</scope>
    <source>
        <strain evidence="2 3">JCM 16373</strain>
    </source>
</reference>
<dbReference type="EMBL" id="BAAARJ010000007">
    <property type="protein sequence ID" value="GAA2610079.1"/>
    <property type="molecule type" value="Genomic_DNA"/>
</dbReference>
<proteinExistence type="predicted"/>
<organism evidence="2 3">
    <name type="scientific">Streptomyces axinellae</name>
    <dbReference type="NCBI Taxonomy" id="552788"/>
    <lineage>
        <taxon>Bacteria</taxon>
        <taxon>Bacillati</taxon>
        <taxon>Actinomycetota</taxon>
        <taxon>Actinomycetes</taxon>
        <taxon>Kitasatosporales</taxon>
        <taxon>Streptomycetaceae</taxon>
        <taxon>Streptomyces</taxon>
    </lineage>
</organism>
<feature type="transmembrane region" description="Helical" evidence="1">
    <location>
        <begin position="12"/>
        <end position="33"/>
    </location>
</feature>
<dbReference type="RefSeq" id="WP_344565162.1">
    <property type="nucleotide sequence ID" value="NZ_BAAARJ010000007.1"/>
</dbReference>
<evidence type="ECO:0000256" key="1">
    <source>
        <dbReference type="SAM" id="Phobius"/>
    </source>
</evidence>
<dbReference type="Proteomes" id="UP001501447">
    <property type="component" value="Unassembled WGS sequence"/>
</dbReference>